<feature type="transmembrane region" description="Helical" evidence="5">
    <location>
        <begin position="444"/>
        <end position="465"/>
    </location>
</feature>
<keyword evidence="4 5" id="KW-0472">Membrane</keyword>
<feature type="transmembrane region" description="Helical" evidence="5">
    <location>
        <begin position="332"/>
        <end position="350"/>
    </location>
</feature>
<evidence type="ECO:0000256" key="4">
    <source>
        <dbReference type="ARBA" id="ARBA00023136"/>
    </source>
</evidence>
<feature type="transmembrane region" description="Helical" evidence="5">
    <location>
        <begin position="362"/>
        <end position="382"/>
    </location>
</feature>
<proteinExistence type="predicted"/>
<keyword evidence="3 5" id="KW-1133">Transmembrane helix</keyword>
<feature type="transmembrane region" description="Helical" evidence="5">
    <location>
        <begin position="12"/>
        <end position="30"/>
    </location>
</feature>
<feature type="transmembrane region" description="Helical" evidence="5">
    <location>
        <begin position="418"/>
        <end position="438"/>
    </location>
</feature>
<name>A0A1L8WJB5_9ENTE</name>
<organism evidence="6 7">
    <name type="scientific">Enterococcus ratti</name>
    <dbReference type="NCBI Taxonomy" id="150033"/>
    <lineage>
        <taxon>Bacteria</taxon>
        <taxon>Bacillati</taxon>
        <taxon>Bacillota</taxon>
        <taxon>Bacilli</taxon>
        <taxon>Lactobacillales</taxon>
        <taxon>Enterococcaceae</taxon>
        <taxon>Enterococcus</taxon>
    </lineage>
</organism>
<dbReference type="AlphaFoldDB" id="A0A1L8WJB5"/>
<dbReference type="EMBL" id="JXLB01000011">
    <property type="protein sequence ID" value="OJG81116.1"/>
    <property type="molecule type" value="Genomic_DNA"/>
</dbReference>
<gene>
    <name evidence="6" type="ORF">RV14_GL000271</name>
</gene>
<dbReference type="Pfam" id="PF01943">
    <property type="entry name" value="Polysacc_synt"/>
    <property type="match status" value="1"/>
</dbReference>
<dbReference type="OrthoDB" id="9815702at2"/>
<dbReference type="InterPro" id="IPR052556">
    <property type="entry name" value="PolySynth_Transporter"/>
</dbReference>
<feature type="transmembrane region" description="Helical" evidence="5">
    <location>
        <begin position="85"/>
        <end position="105"/>
    </location>
</feature>
<feature type="transmembrane region" description="Helical" evidence="5">
    <location>
        <begin position="163"/>
        <end position="185"/>
    </location>
</feature>
<keyword evidence="2 5" id="KW-0812">Transmembrane</keyword>
<dbReference type="PANTHER" id="PTHR43424">
    <property type="entry name" value="LOCUS PUTATIVE PROTEIN 1-RELATED"/>
    <property type="match status" value="1"/>
</dbReference>
<dbReference type="GO" id="GO:0016020">
    <property type="term" value="C:membrane"/>
    <property type="evidence" value="ECO:0007669"/>
    <property type="project" value="UniProtKB-SubCell"/>
</dbReference>
<keyword evidence="7" id="KW-1185">Reference proteome</keyword>
<feature type="transmembrane region" description="Helical" evidence="5">
    <location>
        <begin position="139"/>
        <end position="157"/>
    </location>
</feature>
<sequence length="486" mass="54509">MKKILSNIFYNATYQIFIIIIPILTVPYVSRILGAQQLGINSFLLSINTFLGVVILMGLGQLGVRMISKSDALELKENFFNLWKLQLISGLLVVLLFAGGTFLFVEDRIYYWLQLPMLLSYILDISWFFIGIGEIKTVITRNTAVKITMLILIFALVKDQNDLGLYMLINSVGSLLANLFFWLSLRKYIFNSKQKKENFSLKSVSSSKSLLLQSLTLLVPQIAVQVYTSLDKTVVGWIAGSTQLSYYDQSQKIARIVLSIVTSISVVLMPAMARIDGSEEGEKKLNQILKVSYDYTLIISLFFAAFLFSISSIFVPFFFGNHFVSMIPNMKYVSIIIIPIAIGGVFANQFTLAKGMYKEYSIPYVVGAVLNVVLNLSLVPVFKANGGTASLIITESIVCFLRIFLIRKQVDLKIIFKGQTKFILATFITLIVGNFLVITNVNAFLDICLNGMILLSVFIGCLVLFKTRILNDLLLVKNKVMKGEKK</sequence>
<evidence type="ECO:0000313" key="6">
    <source>
        <dbReference type="EMBL" id="OJG81116.1"/>
    </source>
</evidence>
<comment type="subcellular location">
    <subcellularLocation>
        <location evidence="1">Membrane</location>
        <topology evidence="1">Multi-pass membrane protein</topology>
    </subcellularLocation>
</comment>
<protein>
    <submittedName>
        <fullName evidence="6">Uncharacterized protein</fullName>
    </submittedName>
</protein>
<dbReference type="STRING" id="150033.RV14_GL000271"/>
<dbReference type="PANTHER" id="PTHR43424:SF1">
    <property type="entry name" value="LOCUS PUTATIVE PROTEIN 1-RELATED"/>
    <property type="match status" value="1"/>
</dbReference>
<dbReference type="InterPro" id="IPR002797">
    <property type="entry name" value="Polysacc_synth"/>
</dbReference>
<feature type="transmembrane region" description="Helical" evidence="5">
    <location>
        <begin position="295"/>
        <end position="320"/>
    </location>
</feature>
<feature type="transmembrane region" description="Helical" evidence="5">
    <location>
        <begin position="111"/>
        <end position="132"/>
    </location>
</feature>
<reference evidence="6 7" key="1">
    <citation type="submission" date="2014-12" db="EMBL/GenBank/DDBJ databases">
        <title>Draft genome sequences of 29 type strains of Enterococci.</title>
        <authorList>
            <person name="Zhong Z."/>
            <person name="Sun Z."/>
            <person name="Liu W."/>
            <person name="Zhang W."/>
            <person name="Zhang H."/>
        </authorList>
    </citation>
    <scope>NUCLEOTIDE SEQUENCE [LARGE SCALE GENOMIC DNA]</scope>
    <source>
        <strain evidence="6 7">DSM 15687</strain>
    </source>
</reference>
<evidence type="ECO:0000256" key="1">
    <source>
        <dbReference type="ARBA" id="ARBA00004141"/>
    </source>
</evidence>
<evidence type="ECO:0000256" key="3">
    <source>
        <dbReference type="ARBA" id="ARBA00022989"/>
    </source>
</evidence>
<dbReference type="Proteomes" id="UP000182152">
    <property type="component" value="Unassembled WGS sequence"/>
</dbReference>
<evidence type="ECO:0000256" key="5">
    <source>
        <dbReference type="SAM" id="Phobius"/>
    </source>
</evidence>
<feature type="transmembrane region" description="Helical" evidence="5">
    <location>
        <begin position="388"/>
        <end position="406"/>
    </location>
</feature>
<evidence type="ECO:0000256" key="2">
    <source>
        <dbReference type="ARBA" id="ARBA00022692"/>
    </source>
</evidence>
<dbReference type="RefSeq" id="WP_071855483.1">
    <property type="nucleotide sequence ID" value="NZ_JXLB01000011.1"/>
</dbReference>
<accession>A0A1L8WJB5</accession>
<comment type="caution">
    <text evidence="6">The sequence shown here is derived from an EMBL/GenBank/DDBJ whole genome shotgun (WGS) entry which is preliminary data.</text>
</comment>
<evidence type="ECO:0000313" key="7">
    <source>
        <dbReference type="Proteomes" id="UP000182152"/>
    </source>
</evidence>
<feature type="transmembrane region" description="Helical" evidence="5">
    <location>
        <begin position="42"/>
        <end position="64"/>
    </location>
</feature>